<keyword evidence="3" id="KW-1185">Reference proteome</keyword>
<dbReference type="InterPro" id="IPR036291">
    <property type="entry name" value="NAD(P)-bd_dom_sf"/>
</dbReference>
<protein>
    <submittedName>
        <fullName evidence="2">Nucleotide-diphosphate-sugar epimerase</fullName>
    </submittedName>
</protein>
<sequence>MILVTGATGTIGRHLVPLLLADGHDVRAMTRDRARIEPRAGLEIVEADYDDPGSLQAAVRGVDAVFLVTASSSVRHDAAMIETAAGLRVVKLSAIGTGARVGSAVLGAVHLAAEQLVRERTRWTILRPSVFASNSAHWRDEVPNATGDAGSAVIDPRDVAAVAAVVLGSSTYEHRILTLTGPRALSVPDQAALIGKVLGRSLTVREWEPEVEEWRLGAAWTRAGHNAVVTGDVEEVLGRPPRSYEDWLSSVRADGW</sequence>
<evidence type="ECO:0000313" key="2">
    <source>
        <dbReference type="EMBL" id="GIE20397.1"/>
    </source>
</evidence>
<dbReference type="PANTHER" id="PTHR43162:SF1">
    <property type="entry name" value="PRESTALK A DIFFERENTIATION PROTEIN A"/>
    <property type="match status" value="1"/>
</dbReference>
<evidence type="ECO:0000259" key="1">
    <source>
        <dbReference type="Pfam" id="PF13460"/>
    </source>
</evidence>
<organism evidence="2 3">
    <name type="scientific">Winogradskya humida</name>
    <dbReference type="NCBI Taxonomy" id="113566"/>
    <lineage>
        <taxon>Bacteria</taxon>
        <taxon>Bacillati</taxon>
        <taxon>Actinomycetota</taxon>
        <taxon>Actinomycetes</taxon>
        <taxon>Micromonosporales</taxon>
        <taxon>Micromonosporaceae</taxon>
        <taxon>Winogradskya</taxon>
    </lineage>
</organism>
<dbReference type="PANTHER" id="PTHR43162">
    <property type="match status" value="1"/>
</dbReference>
<dbReference type="SUPFAM" id="SSF51735">
    <property type="entry name" value="NAD(P)-binding Rossmann-fold domains"/>
    <property type="match status" value="1"/>
</dbReference>
<dbReference type="RefSeq" id="WP_203837571.1">
    <property type="nucleotide sequence ID" value="NZ_BAAATV010000008.1"/>
</dbReference>
<evidence type="ECO:0000313" key="3">
    <source>
        <dbReference type="Proteomes" id="UP000603200"/>
    </source>
</evidence>
<proteinExistence type="predicted"/>
<dbReference type="InterPro" id="IPR051604">
    <property type="entry name" value="Ergot_Alk_Oxidoreductase"/>
</dbReference>
<accession>A0ABQ3ZPC5</accession>
<dbReference type="InterPro" id="IPR016040">
    <property type="entry name" value="NAD(P)-bd_dom"/>
</dbReference>
<feature type="domain" description="NAD(P)-binding" evidence="1">
    <location>
        <begin position="6"/>
        <end position="167"/>
    </location>
</feature>
<dbReference type="Proteomes" id="UP000603200">
    <property type="component" value="Unassembled WGS sequence"/>
</dbReference>
<comment type="caution">
    <text evidence="2">The sequence shown here is derived from an EMBL/GenBank/DDBJ whole genome shotgun (WGS) entry which is preliminary data.</text>
</comment>
<dbReference type="Gene3D" id="3.40.50.720">
    <property type="entry name" value="NAD(P)-binding Rossmann-like Domain"/>
    <property type="match status" value="1"/>
</dbReference>
<dbReference type="EMBL" id="BOMN01000041">
    <property type="protein sequence ID" value="GIE20397.1"/>
    <property type="molecule type" value="Genomic_DNA"/>
</dbReference>
<reference evidence="2 3" key="1">
    <citation type="submission" date="2021-01" db="EMBL/GenBank/DDBJ databases">
        <title>Whole genome shotgun sequence of Actinoplanes humidus NBRC 14915.</title>
        <authorList>
            <person name="Komaki H."/>
            <person name="Tamura T."/>
        </authorList>
    </citation>
    <scope>NUCLEOTIDE SEQUENCE [LARGE SCALE GENOMIC DNA]</scope>
    <source>
        <strain evidence="2 3">NBRC 14915</strain>
    </source>
</reference>
<name>A0ABQ3ZPC5_9ACTN</name>
<gene>
    <name evidence="2" type="ORF">Ahu01nite_034990</name>
</gene>
<dbReference type="Pfam" id="PF13460">
    <property type="entry name" value="NAD_binding_10"/>
    <property type="match status" value="1"/>
</dbReference>